<dbReference type="AlphaFoldDB" id="A0A3Q4HF64"/>
<protein>
    <submittedName>
        <fullName evidence="1">Uncharacterized protein</fullName>
    </submittedName>
</protein>
<dbReference type="PANTHER" id="PTHR22115:SF1">
    <property type="entry name" value="COILED-COIL DOMAIN-CONTAINING PROTEIN 50"/>
    <property type="match status" value="1"/>
</dbReference>
<organism evidence="1 2">
    <name type="scientific">Neolamprologus brichardi</name>
    <name type="common">Fairy cichlid</name>
    <name type="synonym">Lamprologus brichardi</name>
    <dbReference type="NCBI Taxonomy" id="32507"/>
    <lineage>
        <taxon>Eukaryota</taxon>
        <taxon>Metazoa</taxon>
        <taxon>Chordata</taxon>
        <taxon>Craniata</taxon>
        <taxon>Vertebrata</taxon>
        <taxon>Euteleostomi</taxon>
        <taxon>Actinopterygii</taxon>
        <taxon>Neopterygii</taxon>
        <taxon>Teleostei</taxon>
        <taxon>Neoteleostei</taxon>
        <taxon>Acanthomorphata</taxon>
        <taxon>Ovalentaria</taxon>
        <taxon>Cichlomorphae</taxon>
        <taxon>Cichliformes</taxon>
        <taxon>Cichlidae</taxon>
        <taxon>African cichlids</taxon>
        <taxon>Pseudocrenilabrinae</taxon>
        <taxon>Lamprologini</taxon>
        <taxon>Neolamprologus</taxon>
    </lineage>
</organism>
<proteinExistence type="predicted"/>
<evidence type="ECO:0000313" key="1">
    <source>
        <dbReference type="Ensembl" id="ENSNBRP00000021930.1"/>
    </source>
</evidence>
<dbReference type="GO" id="GO:0005737">
    <property type="term" value="C:cytoplasm"/>
    <property type="evidence" value="ECO:0007669"/>
    <property type="project" value="TreeGrafter"/>
</dbReference>
<reference evidence="1" key="1">
    <citation type="submission" date="2025-08" db="UniProtKB">
        <authorList>
            <consortium name="Ensembl"/>
        </authorList>
    </citation>
    <scope>IDENTIFICATION</scope>
</reference>
<dbReference type="PANTHER" id="PTHR22115">
    <property type="entry name" value="C3ORF6 PROTEIN-RELATED"/>
    <property type="match status" value="1"/>
</dbReference>
<keyword evidence="2" id="KW-1185">Reference proteome</keyword>
<name>A0A3Q4HF64_NEOBR</name>
<evidence type="ECO:0000313" key="2">
    <source>
        <dbReference type="Proteomes" id="UP000261580"/>
    </source>
</evidence>
<dbReference type="GeneTree" id="ENSGT00980000198865"/>
<dbReference type="Bgee" id="ENSNBRG00000016826">
    <property type="expression patterns" value="Expressed in zone of skin and 7 other cell types or tissues"/>
</dbReference>
<dbReference type="Proteomes" id="UP000261580">
    <property type="component" value="Unassembled WGS sequence"/>
</dbReference>
<reference evidence="1" key="2">
    <citation type="submission" date="2025-09" db="UniProtKB">
        <authorList>
            <consortium name="Ensembl"/>
        </authorList>
    </citation>
    <scope>IDENTIFICATION</scope>
</reference>
<dbReference type="InterPro" id="IPR039303">
    <property type="entry name" value="CCDC50"/>
</dbReference>
<dbReference type="Ensembl" id="ENSNBRT00000022515.1">
    <property type="protein sequence ID" value="ENSNBRP00000021930.1"/>
    <property type="gene ID" value="ENSNBRG00000016826.1"/>
</dbReference>
<accession>A0A3Q4HF64</accession>
<sequence length="67" mass="7480">MPETEYGLSEATKGLTKLDLREQELKDLEVARKLQEEEIKASQVHVRAAQVAQDEVSVQRCSAAPEV</sequence>
<dbReference type="GO" id="GO:0031625">
    <property type="term" value="F:ubiquitin protein ligase binding"/>
    <property type="evidence" value="ECO:0007669"/>
    <property type="project" value="TreeGrafter"/>
</dbReference>